<keyword evidence="4" id="KW-0862">Zinc</keyword>
<name>C6XTI9_PEDHD</name>
<dbReference type="CDD" id="cd06230">
    <property type="entry name" value="M14_ASTE_ASPA_like"/>
    <property type="match status" value="1"/>
</dbReference>
<evidence type="ECO:0000256" key="2">
    <source>
        <dbReference type="ARBA" id="ARBA00022723"/>
    </source>
</evidence>
<dbReference type="OrthoDB" id="9782876at2"/>
<dbReference type="InterPro" id="IPR055438">
    <property type="entry name" value="AstE_AspA_cat"/>
</dbReference>
<evidence type="ECO:0000259" key="5">
    <source>
        <dbReference type="Pfam" id="PF24827"/>
    </source>
</evidence>
<accession>C6XTI9</accession>
<organism evidence="6 7">
    <name type="scientific">Pedobacter heparinus (strain ATCC 13125 / DSM 2366 / CIP 104194 / JCM 7457 / NBRC 12017 / NCIMB 9290 / NRRL B-14731 / HIM 762-3)</name>
    <dbReference type="NCBI Taxonomy" id="485917"/>
    <lineage>
        <taxon>Bacteria</taxon>
        <taxon>Pseudomonadati</taxon>
        <taxon>Bacteroidota</taxon>
        <taxon>Sphingobacteriia</taxon>
        <taxon>Sphingobacteriales</taxon>
        <taxon>Sphingobacteriaceae</taxon>
        <taxon>Pedobacter</taxon>
    </lineage>
</organism>
<evidence type="ECO:0000256" key="1">
    <source>
        <dbReference type="ARBA" id="ARBA00001947"/>
    </source>
</evidence>
<evidence type="ECO:0000256" key="3">
    <source>
        <dbReference type="ARBA" id="ARBA00022801"/>
    </source>
</evidence>
<dbReference type="RefSeq" id="WP_015809376.1">
    <property type="nucleotide sequence ID" value="NC_013061.1"/>
</dbReference>
<dbReference type="GO" id="GO:0016788">
    <property type="term" value="F:hydrolase activity, acting on ester bonds"/>
    <property type="evidence" value="ECO:0007669"/>
    <property type="project" value="InterPro"/>
</dbReference>
<dbReference type="HOGENOM" id="CLU_035605_0_2_10"/>
<dbReference type="AlphaFoldDB" id="C6XTI9"/>
<dbReference type="PANTHER" id="PTHR37326:SF1">
    <property type="entry name" value="BLL3975 PROTEIN"/>
    <property type="match status" value="1"/>
</dbReference>
<dbReference type="GO" id="GO:0016811">
    <property type="term" value="F:hydrolase activity, acting on carbon-nitrogen (but not peptide) bonds, in linear amides"/>
    <property type="evidence" value="ECO:0007669"/>
    <property type="project" value="InterPro"/>
</dbReference>
<keyword evidence="7" id="KW-1185">Reference proteome</keyword>
<proteinExistence type="predicted"/>
<keyword evidence="3" id="KW-0378">Hydrolase</keyword>
<dbReference type="InterPro" id="IPR043795">
    <property type="entry name" value="N-alpha-Ac-DABA-like"/>
</dbReference>
<dbReference type="Pfam" id="PF24827">
    <property type="entry name" value="AstE_AspA_cat"/>
    <property type="match status" value="1"/>
</dbReference>
<evidence type="ECO:0000313" key="6">
    <source>
        <dbReference type="EMBL" id="ACU05767.1"/>
    </source>
</evidence>
<evidence type="ECO:0000256" key="4">
    <source>
        <dbReference type="ARBA" id="ARBA00022833"/>
    </source>
</evidence>
<dbReference type="STRING" id="485917.Phep_3576"/>
<keyword evidence="2" id="KW-0479">Metal-binding</keyword>
<protein>
    <submittedName>
        <fullName evidence="6">Succinylglutamate desuccinylase/aspartoacylase</fullName>
    </submittedName>
</protein>
<feature type="domain" description="Succinylglutamate desuccinylase/Aspartoacylase catalytic" evidence="5">
    <location>
        <begin position="17"/>
        <end position="200"/>
    </location>
</feature>
<dbReference type="SUPFAM" id="SSF53187">
    <property type="entry name" value="Zn-dependent exopeptidases"/>
    <property type="match status" value="1"/>
</dbReference>
<dbReference type="PANTHER" id="PTHR37326">
    <property type="entry name" value="BLL3975 PROTEIN"/>
    <property type="match status" value="1"/>
</dbReference>
<dbReference type="Proteomes" id="UP000000852">
    <property type="component" value="Chromosome"/>
</dbReference>
<dbReference type="PIRSF" id="PIRSF039012">
    <property type="entry name" value="ASP"/>
    <property type="match status" value="1"/>
</dbReference>
<dbReference type="EMBL" id="CP001681">
    <property type="protein sequence ID" value="ACU05767.1"/>
    <property type="molecule type" value="Genomic_DNA"/>
</dbReference>
<evidence type="ECO:0000313" key="7">
    <source>
        <dbReference type="Proteomes" id="UP000000852"/>
    </source>
</evidence>
<dbReference type="GO" id="GO:0046872">
    <property type="term" value="F:metal ion binding"/>
    <property type="evidence" value="ECO:0007669"/>
    <property type="project" value="UniProtKB-KW"/>
</dbReference>
<comment type="cofactor">
    <cofactor evidence="1">
        <name>Zn(2+)</name>
        <dbReference type="ChEBI" id="CHEBI:29105"/>
    </cofactor>
</comment>
<dbReference type="KEGG" id="phe:Phep_3576"/>
<gene>
    <name evidence="6" type="ordered locus">Phep_3576</name>
</gene>
<dbReference type="Gene3D" id="3.40.630.10">
    <property type="entry name" value="Zn peptidases"/>
    <property type="match status" value="1"/>
</dbReference>
<sequence>MENKDHKQIIFIDSGLPGPGVLISAGVHGDEYEPMLAVMELATEVSSLLRAGSVTLIPVVNATAYQTNSRYGEDGLDLARICPGRADGSSSETAAAMISSHIQQADYYIDLHTGGKLFNIYPLAGYMLHPVAAVLEEQRNMARAFNLPLIWGTEGSPDGRTLSIARDANVPAIYIEYGGGNSVKEEIAALLKEGCLNVLNSLSMIKLEGENSSCLKYWVEDYTPGGGYLQGKFPSPASGIFIAATVVGANVNKGQLWGNVVNPVTHQRTEIIVAEAGIALFVRDAAYVKEGEALGGILPVSASGKLIINGK</sequence>
<reference evidence="6 7" key="1">
    <citation type="journal article" date="2009" name="Stand. Genomic Sci.">
        <title>Complete genome sequence of Pedobacter heparinus type strain (HIM 762-3).</title>
        <authorList>
            <person name="Han C."/>
            <person name="Spring S."/>
            <person name="Lapidus A."/>
            <person name="Del Rio T.G."/>
            <person name="Tice H."/>
            <person name="Copeland A."/>
            <person name="Cheng J.F."/>
            <person name="Lucas S."/>
            <person name="Chen F."/>
            <person name="Nolan M."/>
            <person name="Bruce D."/>
            <person name="Goodwin L."/>
            <person name="Pitluck S."/>
            <person name="Ivanova N."/>
            <person name="Mavromatis K."/>
            <person name="Mikhailova N."/>
            <person name="Pati A."/>
            <person name="Chen A."/>
            <person name="Palaniappan K."/>
            <person name="Land M."/>
            <person name="Hauser L."/>
            <person name="Chang Y.J."/>
            <person name="Jeffries C.C."/>
            <person name="Saunders E."/>
            <person name="Chertkov O."/>
            <person name="Brettin T."/>
            <person name="Goker M."/>
            <person name="Rohde M."/>
            <person name="Bristow J."/>
            <person name="Eisen J.A."/>
            <person name="Markowitz V."/>
            <person name="Hugenholtz P."/>
            <person name="Kyrpides N.C."/>
            <person name="Klenk H.P."/>
            <person name="Detter J.C."/>
        </authorList>
    </citation>
    <scope>NUCLEOTIDE SEQUENCE [LARGE SCALE GENOMIC DNA]</scope>
    <source>
        <strain evidence="7">ATCC 13125 / DSM 2366 / CIP 104194 / JCM 7457 / NBRC 12017 / NCIMB 9290 / NRRL B-14731 / HIM 762-3</strain>
    </source>
</reference>
<dbReference type="InterPro" id="IPR053138">
    <property type="entry name" value="N-alpha-Ac-DABA_deacetylase"/>
</dbReference>
<dbReference type="eggNOG" id="COG3608">
    <property type="taxonomic scope" value="Bacteria"/>
</dbReference>